<feature type="transmembrane region" description="Helical" evidence="1">
    <location>
        <begin position="12"/>
        <end position="31"/>
    </location>
</feature>
<dbReference type="EMBL" id="JAEAGR010000002">
    <property type="protein sequence ID" value="MBH1939785.1"/>
    <property type="molecule type" value="Genomic_DNA"/>
</dbReference>
<keyword evidence="1" id="KW-1133">Transmembrane helix</keyword>
<reference evidence="2" key="1">
    <citation type="submission" date="2020-12" db="EMBL/GenBank/DDBJ databases">
        <title>M. sibirica DSM 26468T genome.</title>
        <authorList>
            <person name="Thieme N."/>
            <person name="Rettenmaier R."/>
            <person name="Zverlov V."/>
            <person name="Liebl W."/>
        </authorList>
    </citation>
    <scope>NUCLEOTIDE SEQUENCE</scope>
    <source>
        <strain evidence="2">DSM 26468</strain>
    </source>
</reference>
<name>A0A8J7H7W6_9FIRM</name>
<evidence type="ECO:0000313" key="2">
    <source>
        <dbReference type="EMBL" id="MBH1939785.1"/>
    </source>
</evidence>
<keyword evidence="1" id="KW-0812">Transmembrane</keyword>
<protein>
    <recommendedName>
        <fullName evidence="4">Pilus assembly protein PilO</fullName>
    </recommendedName>
</protein>
<evidence type="ECO:0000256" key="1">
    <source>
        <dbReference type="SAM" id="Phobius"/>
    </source>
</evidence>
<keyword evidence="1" id="KW-0472">Membrane</keyword>
<proteinExistence type="predicted"/>
<dbReference type="AlphaFoldDB" id="A0A8J7H7W6"/>
<evidence type="ECO:0008006" key="4">
    <source>
        <dbReference type="Google" id="ProtNLM"/>
    </source>
</evidence>
<dbReference type="RefSeq" id="WP_197660011.1">
    <property type="nucleotide sequence ID" value="NZ_JAEAGR010000002.1"/>
</dbReference>
<organism evidence="2 3">
    <name type="scientific">Mobilitalea sibirica</name>
    <dbReference type="NCBI Taxonomy" id="1462919"/>
    <lineage>
        <taxon>Bacteria</taxon>
        <taxon>Bacillati</taxon>
        <taxon>Bacillota</taxon>
        <taxon>Clostridia</taxon>
        <taxon>Lachnospirales</taxon>
        <taxon>Lachnospiraceae</taxon>
        <taxon>Mobilitalea</taxon>
    </lineage>
</organism>
<evidence type="ECO:0000313" key="3">
    <source>
        <dbReference type="Proteomes" id="UP000623269"/>
    </source>
</evidence>
<accession>A0A8J7H7W6</accession>
<dbReference type="Proteomes" id="UP000623269">
    <property type="component" value="Unassembled WGS sequence"/>
</dbReference>
<comment type="caution">
    <text evidence="2">The sequence shown here is derived from an EMBL/GenBank/DDBJ whole genome shotgun (WGS) entry which is preliminary data.</text>
</comment>
<sequence>MKKKKITANQIKFIINMISLTIFAVAYLYIFDNYTGKTDDIYQEVELIKAQMKEREQRLSEEDEVLSEIPEVKEEGQKVIDSFPVYIAKEDNFMFIEKMEEALDVQISSVNVTDNVIFYETSVPARSEVLISENLLPTLEESDVGSTDDNKEENEQVMTGIQNTISMSFVTTYQGFKELVEYIREYPERTIIENASVSYDSTTGNLTGSLMLKRFALAGSGKEYKAPVIDGINIGTDNIFGTDD</sequence>
<keyword evidence="3" id="KW-1185">Reference proteome</keyword>
<gene>
    <name evidence="2" type="ORF">I5677_02615</name>
</gene>